<dbReference type="EMBL" id="QVQA01000207">
    <property type="protein sequence ID" value="KAF5093766.1"/>
    <property type="molecule type" value="Genomic_DNA"/>
</dbReference>
<keyword evidence="2" id="KW-1185">Reference proteome</keyword>
<accession>A0ACB6V020</accession>
<proteinExistence type="predicted"/>
<protein>
    <submittedName>
        <fullName evidence="1">Uncharacterized protein</fullName>
    </submittedName>
</protein>
<name>A0ACB6V020_9ASCO</name>
<sequence length="438" mass="49899">MYSKFFQVFEQPQPSFGIGSIFKPDFEHRRSFHRRRNNGNLLQKFPGLFNQHAELNRRETFYNHVREQKILKEQRRKELLEKKRRAEAQKQNAEVINSLFNFFQGVEEDDSYHSDSTSLADIVNNSDEEEEKSTTVIRFIPNHENDENSNDEDSDDEPVSTTVIHFTPSQNTLTYNEDCEMSEASDLEDSDENESIAFSDDDDEDEITDDDSSDTSDDDVEIEEASDSEVEFEHEASAEEFAGFSSDEEEDNTVELDSFLDVLNTSASVIENSINIFERLNRHSNGDYSDKESTPSSASSSDSDEISTETLILRSRIKVLENLRLELESQYNKLDSLDNPADADVKRFKHVLIGKAVEFADKSAQLANNLKERIASTKGNSVLSFEHELEAMDKAHSSETESESEEEQFSDNSSFSESSKPVVRRILIETLSDAALSD</sequence>
<reference evidence="1 2" key="1">
    <citation type="journal article" date="2020" name="Front. Microbiol.">
        <title>Phenotypic and Genetic Characterization of the Cheese Ripening Yeast Geotrichum candidum.</title>
        <authorList>
            <person name="Perkins V."/>
            <person name="Vignola S."/>
            <person name="Lessard M.H."/>
            <person name="Plante P.L."/>
            <person name="Corbeil J."/>
            <person name="Dugat-Bony E."/>
            <person name="Frenette M."/>
            <person name="Labrie S."/>
        </authorList>
    </citation>
    <scope>NUCLEOTIDE SEQUENCE [LARGE SCALE GENOMIC DNA]</scope>
    <source>
        <strain evidence="1 2">LMA-1147</strain>
    </source>
</reference>
<evidence type="ECO:0000313" key="2">
    <source>
        <dbReference type="Proteomes" id="UP000744676"/>
    </source>
</evidence>
<dbReference type="Proteomes" id="UP000744676">
    <property type="component" value="Unassembled WGS sequence"/>
</dbReference>
<gene>
    <name evidence="1" type="ORF">D0Z00_003880</name>
</gene>
<comment type="caution">
    <text evidence="1">The sequence shown here is derived from an EMBL/GenBank/DDBJ whole genome shotgun (WGS) entry which is preliminary data.</text>
</comment>
<evidence type="ECO:0000313" key="1">
    <source>
        <dbReference type="EMBL" id="KAF5093766.1"/>
    </source>
</evidence>
<organism evidence="1 2">
    <name type="scientific">Geotrichum galactomycetum</name>
    <dbReference type="NCBI Taxonomy" id="27317"/>
    <lineage>
        <taxon>Eukaryota</taxon>
        <taxon>Fungi</taxon>
        <taxon>Dikarya</taxon>
        <taxon>Ascomycota</taxon>
        <taxon>Saccharomycotina</taxon>
        <taxon>Dipodascomycetes</taxon>
        <taxon>Dipodascales</taxon>
        <taxon>Dipodascaceae</taxon>
        <taxon>Geotrichum</taxon>
    </lineage>
</organism>